<sequence length="64" mass="7511">MREFDVETKDPENIQRVMTEICRDLAYEYLGLERSISDDHPANEAVGKLELISRSETLELRKKE</sequence>
<accession>A0A9Q8PF76</accession>
<dbReference type="KEGG" id="ffu:CLAFUR5_10898"/>
<dbReference type="GeneID" id="71990776"/>
<organism evidence="1 2">
    <name type="scientific">Passalora fulva</name>
    <name type="common">Tomato leaf mold</name>
    <name type="synonym">Cladosporium fulvum</name>
    <dbReference type="NCBI Taxonomy" id="5499"/>
    <lineage>
        <taxon>Eukaryota</taxon>
        <taxon>Fungi</taxon>
        <taxon>Dikarya</taxon>
        <taxon>Ascomycota</taxon>
        <taxon>Pezizomycotina</taxon>
        <taxon>Dothideomycetes</taxon>
        <taxon>Dothideomycetidae</taxon>
        <taxon>Mycosphaerellales</taxon>
        <taxon>Mycosphaerellaceae</taxon>
        <taxon>Fulvia</taxon>
    </lineage>
</organism>
<evidence type="ECO:0000313" key="1">
    <source>
        <dbReference type="EMBL" id="UJO21393.1"/>
    </source>
</evidence>
<reference evidence="1" key="1">
    <citation type="submission" date="2021-12" db="EMBL/GenBank/DDBJ databases">
        <authorList>
            <person name="Zaccaron A."/>
            <person name="Stergiopoulos I."/>
        </authorList>
    </citation>
    <scope>NUCLEOTIDE SEQUENCE</scope>
    <source>
        <strain evidence="1">Race5_Kim</strain>
    </source>
</reference>
<proteinExistence type="predicted"/>
<name>A0A9Q8PF76_PASFU</name>
<dbReference type="RefSeq" id="XP_047765759.1">
    <property type="nucleotide sequence ID" value="XM_047910046.1"/>
</dbReference>
<dbReference type="AlphaFoldDB" id="A0A9Q8PF76"/>
<dbReference type="EMBL" id="CP090170">
    <property type="protein sequence ID" value="UJO21393.1"/>
    <property type="molecule type" value="Genomic_DNA"/>
</dbReference>
<gene>
    <name evidence="1" type="ORF">CLAFUR5_10898</name>
</gene>
<keyword evidence="2" id="KW-1185">Reference proteome</keyword>
<reference evidence="1" key="2">
    <citation type="journal article" date="2022" name="Microb. Genom.">
        <title>A chromosome-scale genome assembly of the tomato pathogen Cladosporium fulvum reveals a compartmentalized genome architecture and the presence of a dispensable chromosome.</title>
        <authorList>
            <person name="Zaccaron A.Z."/>
            <person name="Chen L.H."/>
            <person name="Samaras A."/>
            <person name="Stergiopoulos I."/>
        </authorList>
    </citation>
    <scope>NUCLEOTIDE SEQUENCE</scope>
    <source>
        <strain evidence="1">Race5_Kim</strain>
    </source>
</reference>
<protein>
    <submittedName>
        <fullName evidence="1">Uncharacterized protein</fullName>
    </submittedName>
</protein>
<evidence type="ECO:0000313" key="2">
    <source>
        <dbReference type="Proteomes" id="UP000756132"/>
    </source>
</evidence>
<dbReference type="Proteomes" id="UP000756132">
    <property type="component" value="Chromosome 8"/>
</dbReference>